<feature type="compositionally biased region" description="Acidic residues" evidence="1">
    <location>
        <begin position="815"/>
        <end position="830"/>
    </location>
</feature>
<feature type="compositionally biased region" description="Basic and acidic residues" evidence="1">
    <location>
        <begin position="281"/>
        <end position="293"/>
    </location>
</feature>
<feature type="region of interest" description="Disordered" evidence="1">
    <location>
        <begin position="693"/>
        <end position="762"/>
    </location>
</feature>
<feature type="compositionally biased region" description="Polar residues" evidence="1">
    <location>
        <begin position="728"/>
        <end position="756"/>
    </location>
</feature>
<evidence type="ECO:0000256" key="1">
    <source>
        <dbReference type="SAM" id="MobiDB-lite"/>
    </source>
</evidence>
<dbReference type="Proteomes" id="UP001231189">
    <property type="component" value="Unassembled WGS sequence"/>
</dbReference>
<dbReference type="InterPro" id="IPR043502">
    <property type="entry name" value="DNA/RNA_pol_sf"/>
</dbReference>
<feature type="region of interest" description="Disordered" evidence="1">
    <location>
        <begin position="256"/>
        <end position="293"/>
    </location>
</feature>
<feature type="compositionally biased region" description="Low complexity" evidence="1">
    <location>
        <begin position="444"/>
        <end position="458"/>
    </location>
</feature>
<feature type="compositionally biased region" description="Pro residues" evidence="1">
    <location>
        <begin position="218"/>
        <end position="234"/>
    </location>
</feature>
<reference evidence="2" key="1">
    <citation type="submission" date="2023-07" db="EMBL/GenBank/DDBJ databases">
        <title>A chromosome-level genome assembly of Lolium multiflorum.</title>
        <authorList>
            <person name="Chen Y."/>
            <person name="Copetti D."/>
            <person name="Kolliker R."/>
            <person name="Studer B."/>
        </authorList>
    </citation>
    <scope>NUCLEOTIDE SEQUENCE</scope>
    <source>
        <strain evidence="2">02402/16</strain>
        <tissue evidence="2">Leaf</tissue>
    </source>
</reference>
<dbReference type="SUPFAM" id="SSF56672">
    <property type="entry name" value="DNA/RNA polymerases"/>
    <property type="match status" value="1"/>
</dbReference>
<feature type="compositionally biased region" description="Low complexity" evidence="1">
    <location>
        <begin position="25"/>
        <end position="34"/>
    </location>
</feature>
<feature type="region of interest" description="Disordered" evidence="1">
    <location>
        <begin position="442"/>
        <end position="465"/>
    </location>
</feature>
<evidence type="ECO:0000313" key="3">
    <source>
        <dbReference type="Proteomes" id="UP001231189"/>
    </source>
</evidence>
<feature type="region of interest" description="Disordered" evidence="1">
    <location>
        <begin position="1299"/>
        <end position="1331"/>
    </location>
</feature>
<comment type="caution">
    <text evidence="2">The sequence shown here is derived from an EMBL/GenBank/DDBJ whole genome shotgun (WGS) entry which is preliminary data.</text>
</comment>
<dbReference type="PANTHER" id="PTHR33170:SF22">
    <property type="entry name" value="OS10G0417100 PROTEIN"/>
    <property type="match status" value="1"/>
</dbReference>
<feature type="region of interest" description="Disordered" evidence="1">
    <location>
        <begin position="339"/>
        <end position="400"/>
    </location>
</feature>
<dbReference type="PANTHER" id="PTHR33170">
    <property type="entry name" value="DUF4283 DOMAIN-CONTAINING PROTEIN-RELATED"/>
    <property type="match status" value="1"/>
</dbReference>
<protein>
    <recommendedName>
        <fullName evidence="4">Reverse transcriptase domain-containing protein</fullName>
    </recommendedName>
</protein>
<feature type="region of interest" description="Disordered" evidence="1">
    <location>
        <begin position="809"/>
        <end position="836"/>
    </location>
</feature>
<keyword evidence="3" id="KW-1185">Reference proteome</keyword>
<gene>
    <name evidence="2" type="ORF">QYE76_003476</name>
</gene>
<evidence type="ECO:0008006" key="4">
    <source>
        <dbReference type="Google" id="ProtNLM"/>
    </source>
</evidence>
<feature type="region of interest" description="Disordered" evidence="1">
    <location>
        <begin position="867"/>
        <end position="916"/>
    </location>
</feature>
<organism evidence="2 3">
    <name type="scientific">Lolium multiflorum</name>
    <name type="common">Italian ryegrass</name>
    <name type="synonym">Lolium perenne subsp. multiflorum</name>
    <dbReference type="NCBI Taxonomy" id="4521"/>
    <lineage>
        <taxon>Eukaryota</taxon>
        <taxon>Viridiplantae</taxon>
        <taxon>Streptophyta</taxon>
        <taxon>Embryophyta</taxon>
        <taxon>Tracheophyta</taxon>
        <taxon>Spermatophyta</taxon>
        <taxon>Magnoliopsida</taxon>
        <taxon>Liliopsida</taxon>
        <taxon>Poales</taxon>
        <taxon>Poaceae</taxon>
        <taxon>BOP clade</taxon>
        <taxon>Pooideae</taxon>
        <taxon>Poodae</taxon>
        <taxon>Poeae</taxon>
        <taxon>Poeae Chloroplast Group 2 (Poeae type)</taxon>
        <taxon>Loliodinae</taxon>
        <taxon>Loliinae</taxon>
        <taxon>Lolium</taxon>
    </lineage>
</organism>
<proteinExistence type="predicted"/>
<sequence>MTSPDNLAPPAPSSSNSAPPPDNFAPPSSNLVPPSGNPEPPSSSLHHASTPLSVDSSAICDEISGDSDLLFERAVILRFVRDGLIIRTPGFASSDSGGSRFLDLDRNLLSVSDLRVSEFSSGFAREIGGIQVLFGPRIGSGLDRIFLGRAQRLRSHVAKRCEFVCPHGRSGVLSGSSMMADVGPQPNTVLGDTALGRTAGQFRVNPTSFDTGAVVFVSPPPPPRSDLTHPPTPPRRWSGTVAGDNRSFTQIASLPRMDRRFGGGRRSPNRRNNYFGYRPRAGSDADRRDEQRRWEEERRRDEEWRREDEIRRRDEERRLADQERLRFEERRRIDERRRLDDERQREATRISERAARERALTERNRKEEEQRARDRWAHRPEMAHGASSNPISTRSDDVSPIVSSLPPSNAVDAVALAVVPPAEPVPRSVVAADSSQSLASLPELAGSSVPPSVPASLPTAIRRNDPRRSNGNPVCLVCGGDHHISVCQECEPGDYKAPFFGSEEFGSGFYSIPVPDEDNYPVEQLNYAHITVEKGEVNCRNIEHEFNVWAESMKINWRFFAKEVSATEFRTRFPSAKTIEELAHFGKLFMRTVPGAIISLEKWAGDIEPISHLQEAWFRIKGIPMKFRNKSTVFYAASLVGKPLALDKNYLRHFAYVRVKVGSQDLALVPNSRIAEIKKGLYELQYSRELFDPTSNNGNKSAIPVDNLGNEGDHGSPKRQRVGLQDSDAGSQSAPPKVSGTYTGSHRQSSMHSSPQPRCKDSGKRKLFEIELPCDSAVPTPLPEFLNSLARSSSDKAFTIQKEYKGLLDPIVENKEEDNDPSDEMIDYDSSDNSQDSDVPFLTQGQGVLALAAPSLRDERTAVVIPIDGPQADPDTQEDPLSQVDNPPIDESSGGDISHASGGRQQQQAPRMSARIEATGAHNSRIDVRAMENIEARNIPGWGANLRGADIKKKKDLSNELKELEGMEELGPLSLSQRDRKIFLQQEMLNILEKEESFWRQRSRENWLLKGDSNTAFFHRAANGCKRKRTIFSLKKGDSIIQGDAALLDHATVFYKELFGPVVDTGIRLREDVWTADEKLDNLDCTDMDKSFSLEEIKDIIDHMEKNKAPGPDGFPIEFFQSCWDIIKFDILQVFKDLFDHKIDLTRINYGVVTLIPKSDDADVIQKFRPICLLQVFFKIVTKTLTVRANPVMNKLLLPCQTAFIKGRFITDGVMLLQEVLREEKYRKNQGVVLKIDFEKAYDKYADDTILLIQDVAHQAVNLKLLLYIFEAMSGLHGEQDALELRAGADGLLRLAASVDTDGDSSGNAANGNRPRLENRSSDDRHPDGSH</sequence>
<accession>A0AAD8W1L9</accession>
<name>A0AAD8W1L9_LOLMU</name>
<feature type="region of interest" description="Disordered" evidence="1">
    <location>
        <begin position="1"/>
        <end position="50"/>
    </location>
</feature>
<feature type="compositionally biased region" description="Pro residues" evidence="1">
    <location>
        <begin position="7"/>
        <end position="24"/>
    </location>
</feature>
<dbReference type="EMBL" id="JAUUTY010000005">
    <property type="protein sequence ID" value="KAK1629161.1"/>
    <property type="molecule type" value="Genomic_DNA"/>
</dbReference>
<feature type="region of interest" description="Disordered" evidence="1">
    <location>
        <begin position="216"/>
        <end position="244"/>
    </location>
</feature>
<feature type="compositionally biased region" description="Basic and acidic residues" evidence="1">
    <location>
        <begin position="339"/>
        <end position="382"/>
    </location>
</feature>
<evidence type="ECO:0000313" key="2">
    <source>
        <dbReference type="EMBL" id="KAK1629161.1"/>
    </source>
</evidence>
<feature type="compositionally biased region" description="Basic and acidic residues" evidence="1">
    <location>
        <begin position="1315"/>
        <end position="1331"/>
    </location>
</feature>